<accession>A0ABS7U4G6</accession>
<evidence type="ECO:0000256" key="3">
    <source>
        <dbReference type="ARBA" id="ARBA00022679"/>
    </source>
</evidence>
<dbReference type="Gene3D" id="3.90.550.10">
    <property type="entry name" value="Spore Coat Polysaccharide Biosynthesis Protein SpsA, Chain A"/>
    <property type="match status" value="1"/>
</dbReference>
<dbReference type="Proteomes" id="UP001139031">
    <property type="component" value="Unassembled WGS sequence"/>
</dbReference>
<dbReference type="PANTHER" id="PTHR43685">
    <property type="entry name" value="GLYCOSYLTRANSFERASE"/>
    <property type="match status" value="1"/>
</dbReference>
<dbReference type="InterPro" id="IPR050834">
    <property type="entry name" value="Glycosyltransf_2"/>
</dbReference>
<evidence type="ECO:0000313" key="6">
    <source>
        <dbReference type="Proteomes" id="UP001139031"/>
    </source>
</evidence>
<dbReference type="InterPro" id="IPR029044">
    <property type="entry name" value="Nucleotide-diphossugar_trans"/>
</dbReference>
<dbReference type="EMBL" id="JAIRAU010000056">
    <property type="protein sequence ID" value="MBZ5715353.1"/>
    <property type="molecule type" value="Genomic_DNA"/>
</dbReference>
<feature type="domain" description="Glycosyltransferase 2-like" evidence="4">
    <location>
        <begin position="13"/>
        <end position="129"/>
    </location>
</feature>
<dbReference type="InterPro" id="IPR001173">
    <property type="entry name" value="Glyco_trans_2-like"/>
</dbReference>
<evidence type="ECO:0000313" key="5">
    <source>
        <dbReference type="EMBL" id="MBZ5715353.1"/>
    </source>
</evidence>
<dbReference type="SUPFAM" id="SSF53448">
    <property type="entry name" value="Nucleotide-diphospho-sugar transferases"/>
    <property type="match status" value="1"/>
</dbReference>
<comment type="similarity">
    <text evidence="1">Belongs to the glycosyltransferase 2 family.</text>
</comment>
<dbReference type="GO" id="GO:0016757">
    <property type="term" value="F:glycosyltransferase activity"/>
    <property type="evidence" value="ECO:0007669"/>
    <property type="project" value="UniProtKB-KW"/>
</dbReference>
<dbReference type="Pfam" id="PF00535">
    <property type="entry name" value="Glycos_transf_2"/>
    <property type="match status" value="1"/>
</dbReference>
<dbReference type="EC" id="2.4.-.-" evidence="5"/>
<evidence type="ECO:0000256" key="1">
    <source>
        <dbReference type="ARBA" id="ARBA00006739"/>
    </source>
</evidence>
<evidence type="ECO:0000256" key="2">
    <source>
        <dbReference type="ARBA" id="ARBA00022676"/>
    </source>
</evidence>
<organism evidence="5 6">
    <name type="scientific">Nannocystis pusilla</name>
    <dbReference type="NCBI Taxonomy" id="889268"/>
    <lineage>
        <taxon>Bacteria</taxon>
        <taxon>Pseudomonadati</taxon>
        <taxon>Myxococcota</taxon>
        <taxon>Polyangia</taxon>
        <taxon>Nannocystales</taxon>
        <taxon>Nannocystaceae</taxon>
        <taxon>Nannocystis</taxon>
    </lineage>
</organism>
<keyword evidence="3 5" id="KW-0808">Transferase</keyword>
<keyword evidence="6" id="KW-1185">Reference proteome</keyword>
<proteinExistence type="inferred from homology"/>
<dbReference type="RefSeq" id="WP_224197093.1">
    <property type="nucleotide sequence ID" value="NZ_JAIRAU010000056.1"/>
</dbReference>
<gene>
    <name evidence="5" type="ORF">K7C98_39470</name>
</gene>
<dbReference type="PANTHER" id="PTHR43685:SF5">
    <property type="entry name" value="GLYCOSYLTRANSFERASE EPSE-RELATED"/>
    <property type="match status" value="1"/>
</dbReference>
<reference evidence="5" key="1">
    <citation type="submission" date="2021-08" db="EMBL/GenBank/DDBJ databases">
        <authorList>
            <person name="Stevens D.C."/>
        </authorList>
    </citation>
    <scope>NUCLEOTIDE SEQUENCE</scope>
    <source>
        <strain evidence="5">DSM 53165</strain>
    </source>
</reference>
<sequence length="615" mass="68626">MTPHDDEGSPRISVLMPTYEHAAFIAGAIGSLLGQSLADWELVIVDDGSADDTAAVVAPYLADPRIRYERLAANVGLGAALNVALDRARAPRIAYLPADDKFYPDHLESLAALLDADPGAVMAYSGVRHHYNRVAEGVIAGHSLQLVQVMHRRTAARWLGRGELVTDDLGRMLWDRLLRDGRAVASGRVTCEWVDHPDQLHKVVREPVGGINAYRQRFAVEHPLRFHSSVGNEIDEVEHYRRFRERPATPRAAGGLKILLVGELAYNADRVLALEERGHALYGLWMPEPYWYNTVGPLPFGHVHDLPRADWRRAIRELRPDVVYALLNWQAVPFAREVLAANTGVPFVWHFKEGPFICREKGSWQALVELHTRADGLVYSSAEMRDWFAGVLPAAAAAIPSLVLDGDLPKREWFVDARAPRLSQQDGEVHTVVPGRPIGLHPHDVAALAGEGVHLHFYGEFTHGQWGGWIDRARELAPDHLHLHGHVDQRRWVEEFSRYDAGWLHFFASGNQGDLRRADWDDLNIPARAATLAAAGLPMIQRDNDGARVATQSLGRQLGISVFASDMAELGARLRDATAMQRVREQVWRHRHEFTFDRHADRLLGFLGAVAAARA</sequence>
<dbReference type="SUPFAM" id="SSF53756">
    <property type="entry name" value="UDP-Glycosyltransferase/glycogen phosphorylase"/>
    <property type="match status" value="1"/>
</dbReference>
<dbReference type="CDD" id="cd00761">
    <property type="entry name" value="Glyco_tranf_GTA_type"/>
    <property type="match status" value="1"/>
</dbReference>
<evidence type="ECO:0000259" key="4">
    <source>
        <dbReference type="Pfam" id="PF00535"/>
    </source>
</evidence>
<protein>
    <submittedName>
        <fullName evidence="5">Glycosyltransferase</fullName>
        <ecNumber evidence="5">2.4.-.-</ecNumber>
    </submittedName>
</protein>
<keyword evidence="2 5" id="KW-0328">Glycosyltransferase</keyword>
<name>A0ABS7U4G6_9BACT</name>
<comment type="caution">
    <text evidence="5">The sequence shown here is derived from an EMBL/GenBank/DDBJ whole genome shotgun (WGS) entry which is preliminary data.</text>
</comment>